<feature type="domain" description="Heterokaryon incompatibility" evidence="3">
    <location>
        <begin position="26"/>
        <end position="114"/>
    </location>
</feature>
<dbReference type="PANTHER" id="PTHR10622:SF13">
    <property type="entry name" value="NACHT DOMAIN-CONTAINING PROTEIN"/>
    <property type="match status" value="1"/>
</dbReference>
<evidence type="ECO:0000259" key="3">
    <source>
        <dbReference type="Pfam" id="PF06985"/>
    </source>
</evidence>
<dbReference type="InterPro" id="IPR002182">
    <property type="entry name" value="NB-ARC"/>
</dbReference>
<dbReference type="InterPro" id="IPR011990">
    <property type="entry name" value="TPR-like_helical_dom_sf"/>
</dbReference>
<evidence type="ECO:0000259" key="2">
    <source>
        <dbReference type="Pfam" id="PF00931"/>
    </source>
</evidence>
<dbReference type="InterPro" id="IPR019734">
    <property type="entry name" value="TPR_rpt"/>
</dbReference>
<dbReference type="eggNOG" id="KOG1840">
    <property type="taxonomic scope" value="Eukaryota"/>
</dbReference>
<dbReference type="Gene3D" id="1.25.40.10">
    <property type="entry name" value="Tetratricopeptide repeat domain"/>
    <property type="match status" value="2"/>
</dbReference>
<evidence type="ECO:0000313" key="4">
    <source>
        <dbReference type="EMBL" id="EXU97158.1"/>
    </source>
</evidence>
<name>A0A014P4W4_9HYPO</name>
<evidence type="ECO:0000313" key="5">
    <source>
        <dbReference type="Proteomes" id="UP000030151"/>
    </source>
</evidence>
<sequence length="861" mass="98217">MRLLKRDDIGNYSLTPDLSSDDVPPYAILSHTWGPDEVVFQDLTTTPGDWQRKAGYHKIEFCADQARRHGLEFFWVDTCCIDKSDSIELQTAINSMFRWYGDAKRCYVYLSDVSGPAASGRRNSMTSWDDAFRQSRWFTRGWTLQELIAPKTVDFYSEEGAWLGDKRSLEPMIRDITGIPASALRGTPLSDFTGSEREAWARGRQTKYEEDMAYSLLGIFDVHMPLIYGEGRKNAQRRLREKVQKAIKGSRTNDFSVTFSLSEVPEIQYFVAREREITEVRRILSSDGSRRAVTLHGLGGIGKTQLAIAYTKRYRDEYSAIFWFNIKDEAAIQQSFTKVAKQILQQHPDASLLSALDLQKDHDEVVEAVKAWFNLSGNTSNTGININRFLPTAHQGSVIITTRLPQVNIGHLLQIRKLESTNDSLKILSSTSGQDGLHDDIDAKKLIKKLDGLPLALTTARAYLRRVSTSLADYLRIYEKSWARLHTSTPSLGSYRDRTLCSTWQVSYQQAYFNNEDIWLKLFQPKDKDSPTWIYDLADKLNFNGAIGTLHDYGFVEPHTFKWDSYLSKLAVECIASRVPSQNNAQFWLLQRRLLSHTITSCATLQDTEEMYLQALQGYEKAWGPDYTEILDTVNNLGIIYKAQGKLQEAEKMYLRALRGKEKAWGPDYTETLDTVNNLGILYKTQGKLQEAEKMYLQALRGYEKAWGPDHTETLDTVNNLGVLYSDQGKLQEAEKMYLRALRGYEKAWGPDHTSILDTVNNLDQGKLQEAEEMFLRALRGYEKVIEPQNITRYRPAINTIWGLGSLLWSQGQLVEARTSYQRAYSDLKGLLGSSHEDVQSLQNTLLDLNRTIEAGSVDRD</sequence>
<dbReference type="SUPFAM" id="SSF48452">
    <property type="entry name" value="TPR-like"/>
    <property type="match status" value="1"/>
</dbReference>
<reference evidence="4 5" key="1">
    <citation type="submission" date="2014-02" db="EMBL/GenBank/DDBJ databases">
        <title>The genome sequence of the entomopathogenic fungus Metarhizium robertsii ARSEF 2575.</title>
        <authorList>
            <person name="Giuliano Garisto Donzelli B."/>
            <person name="Roe B.A."/>
            <person name="Macmil S.L."/>
            <person name="Krasnoff S.B."/>
            <person name="Gibson D.M."/>
        </authorList>
    </citation>
    <scope>NUCLEOTIDE SEQUENCE [LARGE SCALE GENOMIC DNA]</scope>
    <source>
        <strain evidence="4 5">ARSEF 2575</strain>
    </source>
</reference>
<feature type="domain" description="NB-ARC" evidence="2">
    <location>
        <begin position="274"/>
        <end position="407"/>
    </location>
</feature>
<feature type="repeat" description="TPR" evidence="1">
    <location>
        <begin position="715"/>
        <end position="748"/>
    </location>
</feature>
<dbReference type="Pfam" id="PF00931">
    <property type="entry name" value="NB-ARC"/>
    <property type="match status" value="1"/>
</dbReference>
<dbReference type="HOGENOM" id="CLU_000288_125_4_1"/>
<dbReference type="EMBL" id="JELW01000040">
    <property type="protein sequence ID" value="EXU97158.1"/>
    <property type="molecule type" value="Genomic_DNA"/>
</dbReference>
<dbReference type="PROSITE" id="PS50005">
    <property type="entry name" value="TPR"/>
    <property type="match status" value="3"/>
</dbReference>
<dbReference type="InterPro" id="IPR027417">
    <property type="entry name" value="P-loop_NTPase"/>
</dbReference>
<gene>
    <name evidence="4" type="ORF">X797_009776</name>
</gene>
<dbReference type="Gene3D" id="3.40.50.300">
    <property type="entry name" value="P-loop containing nucleotide triphosphate hydrolases"/>
    <property type="match status" value="1"/>
</dbReference>
<keyword evidence="1" id="KW-0802">TPR repeat</keyword>
<protein>
    <submittedName>
        <fullName evidence="4">Tetratricopeptide repeat and heterokaryon incompatibility protein (HET) domain protein</fullName>
    </submittedName>
</protein>
<dbReference type="PANTHER" id="PTHR10622">
    <property type="entry name" value="HET DOMAIN-CONTAINING PROTEIN"/>
    <property type="match status" value="1"/>
</dbReference>
<organism evidence="4 5">
    <name type="scientific">Metarhizium robertsii</name>
    <dbReference type="NCBI Taxonomy" id="568076"/>
    <lineage>
        <taxon>Eukaryota</taxon>
        <taxon>Fungi</taxon>
        <taxon>Dikarya</taxon>
        <taxon>Ascomycota</taxon>
        <taxon>Pezizomycotina</taxon>
        <taxon>Sordariomycetes</taxon>
        <taxon>Hypocreomycetidae</taxon>
        <taxon>Hypocreales</taxon>
        <taxon>Clavicipitaceae</taxon>
        <taxon>Metarhizium</taxon>
    </lineage>
</organism>
<dbReference type="AlphaFoldDB" id="A0A014P4W4"/>
<feature type="repeat" description="TPR" evidence="1">
    <location>
        <begin position="673"/>
        <end position="706"/>
    </location>
</feature>
<dbReference type="SMART" id="SM00028">
    <property type="entry name" value="TPR"/>
    <property type="match status" value="3"/>
</dbReference>
<comment type="caution">
    <text evidence="4">The sequence shown here is derived from an EMBL/GenBank/DDBJ whole genome shotgun (WGS) entry which is preliminary data.</text>
</comment>
<dbReference type="Pfam" id="PF06985">
    <property type="entry name" value="HET"/>
    <property type="match status" value="1"/>
</dbReference>
<dbReference type="SUPFAM" id="SSF52540">
    <property type="entry name" value="P-loop containing nucleoside triphosphate hydrolases"/>
    <property type="match status" value="1"/>
</dbReference>
<dbReference type="InterPro" id="IPR010730">
    <property type="entry name" value="HET"/>
</dbReference>
<accession>A0A014P4W4</accession>
<proteinExistence type="predicted"/>
<dbReference type="Proteomes" id="UP000030151">
    <property type="component" value="Unassembled WGS sequence"/>
</dbReference>
<dbReference type="GO" id="GO:0043531">
    <property type="term" value="F:ADP binding"/>
    <property type="evidence" value="ECO:0007669"/>
    <property type="project" value="InterPro"/>
</dbReference>
<dbReference type="Pfam" id="PF13374">
    <property type="entry name" value="TPR_10"/>
    <property type="match status" value="1"/>
</dbReference>
<evidence type="ECO:0000256" key="1">
    <source>
        <dbReference type="PROSITE-ProRule" id="PRU00339"/>
    </source>
</evidence>
<dbReference type="Pfam" id="PF13424">
    <property type="entry name" value="TPR_12"/>
    <property type="match status" value="2"/>
</dbReference>
<feature type="repeat" description="TPR" evidence="1">
    <location>
        <begin position="631"/>
        <end position="664"/>
    </location>
</feature>